<evidence type="ECO:0000259" key="11">
    <source>
        <dbReference type="Pfam" id="PF02879"/>
    </source>
</evidence>
<dbReference type="FunFam" id="3.40.120.10:FF:000004">
    <property type="entry name" value="Phosphoglucomutase 5"/>
    <property type="match status" value="1"/>
</dbReference>
<evidence type="ECO:0000256" key="4">
    <source>
        <dbReference type="ARBA" id="ARBA00012728"/>
    </source>
</evidence>
<dbReference type="Pfam" id="PF02878">
    <property type="entry name" value="PGM_PMM_I"/>
    <property type="match status" value="1"/>
</dbReference>
<feature type="domain" description="Alpha-D-phosphohexomutase alpha/beta/alpha" evidence="12">
    <location>
        <begin position="301"/>
        <end position="413"/>
    </location>
</feature>
<dbReference type="PRINTS" id="PR00509">
    <property type="entry name" value="PGMPMM"/>
</dbReference>
<dbReference type="Proteomes" id="UP000236919">
    <property type="component" value="Unassembled WGS sequence"/>
</dbReference>
<evidence type="ECO:0000256" key="6">
    <source>
        <dbReference type="ARBA" id="ARBA00022723"/>
    </source>
</evidence>
<keyword evidence="14" id="KW-1185">Reference proteome</keyword>
<feature type="domain" description="Alpha-D-phosphohexomutase alpha/beta/alpha" evidence="10">
    <location>
        <begin position="18"/>
        <end position="157"/>
    </location>
</feature>
<evidence type="ECO:0000313" key="13">
    <source>
        <dbReference type="EMBL" id="POR56552.1"/>
    </source>
</evidence>
<evidence type="ECO:0000256" key="9">
    <source>
        <dbReference type="RuleBase" id="RU004326"/>
    </source>
</evidence>
<proteinExistence type="inferred from homology"/>
<keyword evidence="8" id="KW-0413">Isomerase</keyword>
<dbReference type="InterPro" id="IPR016055">
    <property type="entry name" value="A-D-PHexomutase_a/b/a-I/II/III"/>
</dbReference>
<evidence type="ECO:0000256" key="7">
    <source>
        <dbReference type="ARBA" id="ARBA00022842"/>
    </source>
</evidence>
<dbReference type="SUPFAM" id="SSF55957">
    <property type="entry name" value="Phosphoglucomutase, C-terminal domain"/>
    <property type="match status" value="1"/>
</dbReference>
<dbReference type="InterPro" id="IPR005846">
    <property type="entry name" value="A-D-PHexomutase_a/b/a-III"/>
</dbReference>
<evidence type="ECO:0000256" key="8">
    <source>
        <dbReference type="ARBA" id="ARBA00023235"/>
    </source>
</evidence>
<dbReference type="GO" id="GO:0005829">
    <property type="term" value="C:cytosol"/>
    <property type="evidence" value="ECO:0007669"/>
    <property type="project" value="TreeGrafter"/>
</dbReference>
<feature type="domain" description="Alpha-D-phosphohexomutase alpha/beta/alpha" evidence="11">
    <location>
        <begin position="189"/>
        <end position="291"/>
    </location>
</feature>
<dbReference type="PANTHER" id="PTHR22573">
    <property type="entry name" value="PHOSPHOHEXOMUTASE FAMILY MEMBER"/>
    <property type="match status" value="1"/>
</dbReference>
<dbReference type="AlphaFoldDB" id="A0A2S4MP67"/>
<reference evidence="13 14" key="1">
    <citation type="submission" date="2018-01" db="EMBL/GenBank/DDBJ databases">
        <title>Genomic Encyclopedia of Type Strains, Phase III (KMG-III): the genomes of soil and plant-associated and newly described type strains.</title>
        <authorList>
            <person name="Whitman W."/>
        </authorList>
    </citation>
    <scope>NUCLEOTIDE SEQUENCE [LARGE SCALE GENOMIC DNA]</scope>
    <source>
        <strain evidence="13 14">1131</strain>
    </source>
</reference>
<dbReference type="Pfam" id="PF02879">
    <property type="entry name" value="PGM_PMM_II"/>
    <property type="match status" value="1"/>
</dbReference>
<dbReference type="InterPro" id="IPR005844">
    <property type="entry name" value="A-D-PHexomutase_a/b/a-I"/>
</dbReference>
<dbReference type="EC" id="5.4.2.2" evidence="4"/>
<dbReference type="FunFam" id="3.40.120.10:FF:000005">
    <property type="entry name" value="Phosphoglucomutase 5"/>
    <property type="match status" value="1"/>
</dbReference>
<sequence length="549" mass="58123">MSNALRVLRIETSPFPDQEPGTSGLRKAVPVFQQPHYLENFVQSIFDAVPELRGGTLILGGDGRFHNAEAVRVIVAMALANGVARIVVGQSGLLSTPAVSAIIRKRGAQGGIVLSASHNPGGPDGDFGIKFNADNGGPAAPAVTTAIFARTREIKAYQIADGLALALETIGTTTLGSGQVVEVIDPVTDYVALMQTLFDFDRLGALLRSGFRMRFDAMNAVTGPYGRRIFEERLGAPAGSVMNAVPLPDFGGLHPDPNPVYAAELIAAMAGAEKLDFGAASDGDGDRNLIVGPGGQVVAPSDSVAILAANAHLAPGYAAGLKGVARSMPTSRALDRVAKGLNLPLYETPTGWKFFGSLLDAGMISLCGEESAGTGSNHIREKDGVWAVLLWLSIVAARKQSVTEIVADHWRRYGRDYYQRHDYEEIDSKVAADLVAALRSRLATLPGQSFAGMTVAAADEFSYTDPVDGSVTERQGLRILFDNDARIVFRLSGTGTKGATLRIYLEHFELDPARHGLDPAQVLEPLAKAAAAITELAERTGRTKPTVVA</sequence>
<dbReference type="EMBL" id="PQFZ01000001">
    <property type="protein sequence ID" value="POR56552.1"/>
    <property type="molecule type" value="Genomic_DNA"/>
</dbReference>
<evidence type="ECO:0000256" key="5">
    <source>
        <dbReference type="ARBA" id="ARBA00022553"/>
    </source>
</evidence>
<evidence type="ECO:0000256" key="3">
    <source>
        <dbReference type="ARBA" id="ARBA00010231"/>
    </source>
</evidence>
<dbReference type="GO" id="GO:0005975">
    <property type="term" value="P:carbohydrate metabolic process"/>
    <property type="evidence" value="ECO:0007669"/>
    <property type="project" value="InterPro"/>
</dbReference>
<comment type="caution">
    <text evidence="13">The sequence shown here is derived from an EMBL/GenBank/DDBJ whole genome shotgun (WGS) entry which is preliminary data.</text>
</comment>
<dbReference type="InterPro" id="IPR045244">
    <property type="entry name" value="PGM"/>
</dbReference>
<evidence type="ECO:0000313" key="14">
    <source>
        <dbReference type="Proteomes" id="UP000236919"/>
    </source>
</evidence>
<name>A0A2S4MP67_9HYPH</name>
<dbReference type="Gene3D" id="3.40.120.10">
    <property type="entry name" value="Alpha-D-Glucose-1,6-Bisphosphate, subunit A, domain 3"/>
    <property type="match status" value="3"/>
</dbReference>
<comment type="catalytic activity">
    <reaction evidence="1">
        <text>alpha-D-glucose 1-phosphate = alpha-D-glucose 6-phosphate</text>
        <dbReference type="Rhea" id="RHEA:23536"/>
        <dbReference type="ChEBI" id="CHEBI:58225"/>
        <dbReference type="ChEBI" id="CHEBI:58601"/>
        <dbReference type="EC" id="5.4.2.2"/>
    </reaction>
</comment>
<dbReference type="GO" id="GO:0004614">
    <property type="term" value="F:phosphoglucomutase activity"/>
    <property type="evidence" value="ECO:0007669"/>
    <property type="project" value="UniProtKB-EC"/>
</dbReference>
<dbReference type="Pfam" id="PF02880">
    <property type="entry name" value="PGM_PMM_III"/>
    <property type="match status" value="1"/>
</dbReference>
<dbReference type="GO" id="GO:0000287">
    <property type="term" value="F:magnesium ion binding"/>
    <property type="evidence" value="ECO:0007669"/>
    <property type="project" value="InterPro"/>
</dbReference>
<dbReference type="PROSITE" id="PS00710">
    <property type="entry name" value="PGM_PMM"/>
    <property type="match status" value="1"/>
</dbReference>
<evidence type="ECO:0000256" key="1">
    <source>
        <dbReference type="ARBA" id="ARBA00000443"/>
    </source>
</evidence>
<protein>
    <recommendedName>
        <fullName evidence="4">phosphoglucomutase (alpha-D-glucose-1,6-bisphosphate-dependent)</fullName>
        <ecNumber evidence="4">5.4.2.2</ecNumber>
    </recommendedName>
</protein>
<keyword evidence="6 9" id="KW-0479">Metal-binding</keyword>
<dbReference type="SUPFAM" id="SSF53738">
    <property type="entry name" value="Phosphoglucomutase, first 3 domains"/>
    <property type="match status" value="3"/>
</dbReference>
<evidence type="ECO:0000256" key="2">
    <source>
        <dbReference type="ARBA" id="ARBA00001946"/>
    </source>
</evidence>
<accession>A0A2S4MP67</accession>
<evidence type="ECO:0000259" key="10">
    <source>
        <dbReference type="Pfam" id="PF02878"/>
    </source>
</evidence>
<dbReference type="InterPro" id="IPR036900">
    <property type="entry name" value="A-D-PHexomutase_C_sf"/>
</dbReference>
<comment type="similarity">
    <text evidence="3 9">Belongs to the phosphohexose mutase family.</text>
</comment>
<keyword evidence="7 9" id="KW-0460">Magnesium</keyword>
<dbReference type="PANTHER" id="PTHR22573:SF2">
    <property type="entry name" value="PHOSPHOGLUCOMUTASE"/>
    <property type="match status" value="1"/>
</dbReference>
<gene>
    <name evidence="13" type="ORF">CYD53_10172</name>
</gene>
<evidence type="ECO:0000259" key="12">
    <source>
        <dbReference type="Pfam" id="PF02880"/>
    </source>
</evidence>
<dbReference type="Gene3D" id="3.30.310.50">
    <property type="entry name" value="Alpha-D-phosphohexomutase, C-terminal domain"/>
    <property type="match status" value="1"/>
</dbReference>
<dbReference type="InterPro" id="IPR005841">
    <property type="entry name" value="Alpha-D-phosphohexomutase_SF"/>
</dbReference>
<dbReference type="FunFam" id="3.30.310.50:FF:000002">
    <property type="entry name" value="Phosphoglucomutase 5"/>
    <property type="match status" value="1"/>
</dbReference>
<comment type="cofactor">
    <cofactor evidence="2">
        <name>Mg(2+)</name>
        <dbReference type="ChEBI" id="CHEBI:18420"/>
    </cofactor>
</comment>
<dbReference type="NCBIfam" id="NF005737">
    <property type="entry name" value="PRK07564.1-1"/>
    <property type="match status" value="1"/>
</dbReference>
<keyword evidence="5" id="KW-0597">Phosphoprotein</keyword>
<dbReference type="InterPro" id="IPR005845">
    <property type="entry name" value="A-D-PHexomutase_a/b/a-II"/>
</dbReference>
<organism evidence="13 14">
    <name type="scientific">Bosea psychrotolerans</name>
    <dbReference type="NCBI Taxonomy" id="1871628"/>
    <lineage>
        <taxon>Bacteria</taxon>
        <taxon>Pseudomonadati</taxon>
        <taxon>Pseudomonadota</taxon>
        <taxon>Alphaproteobacteria</taxon>
        <taxon>Hyphomicrobiales</taxon>
        <taxon>Boseaceae</taxon>
        <taxon>Bosea</taxon>
    </lineage>
</organism>
<dbReference type="Pfam" id="PF24947">
    <property type="entry name" value="PGM1_C_vert_fung"/>
    <property type="match status" value="1"/>
</dbReference>
<dbReference type="InterPro" id="IPR016066">
    <property type="entry name" value="A-D-PHexomutase_CS"/>
</dbReference>